<dbReference type="SUPFAM" id="SSF88713">
    <property type="entry name" value="Glycoside hydrolase/deacetylase"/>
    <property type="match status" value="1"/>
</dbReference>
<dbReference type="Gene3D" id="3.20.20.370">
    <property type="entry name" value="Glycoside hydrolase/deacetylase"/>
    <property type="match status" value="1"/>
</dbReference>
<dbReference type="RefSeq" id="WP_235121503.1">
    <property type="nucleotide sequence ID" value="NZ_CP090978.1"/>
</dbReference>
<keyword evidence="2" id="KW-1185">Reference proteome</keyword>
<protein>
    <submittedName>
        <fullName evidence="1">DUF2334 domain-containing protein</fullName>
    </submittedName>
</protein>
<organism evidence="1 2">
    <name type="scientific">Paenibacillus hexagrammi</name>
    <dbReference type="NCBI Taxonomy" id="2908839"/>
    <lineage>
        <taxon>Bacteria</taxon>
        <taxon>Bacillati</taxon>
        <taxon>Bacillota</taxon>
        <taxon>Bacilli</taxon>
        <taxon>Bacillales</taxon>
        <taxon>Paenibacillaceae</taxon>
        <taxon>Paenibacillus</taxon>
    </lineage>
</organism>
<gene>
    <name evidence="1" type="ORF">L0M14_07230</name>
</gene>
<sequence>MYALIRLEDIGPGGSYESADDQAKLLAVADYLSAMKVPFHAAVIPRFINPERHYDCSMAGTDPISVRFRQMLIDLQKRGASLGIHGYTHQYGNAISGVGYEFYYPGCQQDCPQDDPAEALSSWATIERTYAYNRYQLASKEFQASGIQPEWFETPHYTASDTQRKILEACSCLMYETNPDQPSSRQLSWRSSQSLIGKTYYVPTPLGYIGGDSIDQDIQKMISEAASYGEQDLASFFYHPYLEFDYIQLQQDAPPAYKDNTPLKRIIQQLLDMQRQFVTVKDVMRLNVSLVPQVFT</sequence>
<dbReference type="Pfam" id="PF10096">
    <property type="entry name" value="DUF2334"/>
    <property type="match status" value="1"/>
</dbReference>
<evidence type="ECO:0000313" key="1">
    <source>
        <dbReference type="EMBL" id="UJF34930.1"/>
    </source>
</evidence>
<proteinExistence type="predicted"/>
<dbReference type="InterPro" id="IPR011330">
    <property type="entry name" value="Glyco_hydro/deAcase_b/a-brl"/>
</dbReference>
<reference evidence="1 2" key="1">
    <citation type="journal article" date="2024" name="Int. J. Syst. Evol. Microbiol.">
        <title>Paenibacillus hexagrammi sp. nov., a novel bacterium isolated from the gut content of Hexagrammos agrammus.</title>
        <authorList>
            <person name="Jung H.K."/>
            <person name="Kim D.G."/>
            <person name="Zin H."/>
            <person name="Park J."/>
            <person name="Jung H."/>
            <person name="Kim Y.O."/>
            <person name="Kong H.J."/>
            <person name="Kim J.W."/>
            <person name="Kim Y.S."/>
        </authorList>
    </citation>
    <scope>NUCLEOTIDE SEQUENCE [LARGE SCALE GENOMIC DNA]</scope>
    <source>
        <strain evidence="1 2">YPD9-1</strain>
    </source>
</reference>
<accession>A0ABY3SP63</accession>
<evidence type="ECO:0000313" key="2">
    <source>
        <dbReference type="Proteomes" id="UP001649230"/>
    </source>
</evidence>
<dbReference type="EMBL" id="CP090978">
    <property type="protein sequence ID" value="UJF34930.1"/>
    <property type="molecule type" value="Genomic_DNA"/>
</dbReference>
<dbReference type="Proteomes" id="UP001649230">
    <property type="component" value="Chromosome"/>
</dbReference>
<dbReference type="InterPro" id="IPR018763">
    <property type="entry name" value="DUF2334"/>
</dbReference>
<name>A0ABY3SP63_9BACL</name>